<evidence type="ECO:0000259" key="3">
    <source>
        <dbReference type="PROSITE" id="PS50076"/>
    </source>
</evidence>
<dbReference type="AlphaFoldDB" id="A0A813GNY0"/>
<reference evidence="4" key="1">
    <citation type="submission" date="2021-02" db="EMBL/GenBank/DDBJ databases">
        <authorList>
            <person name="Dougan E. K."/>
            <person name="Rhodes N."/>
            <person name="Thang M."/>
            <person name="Chan C."/>
        </authorList>
    </citation>
    <scope>NUCLEOTIDE SEQUENCE</scope>
</reference>
<keyword evidence="2" id="KW-0812">Transmembrane</keyword>
<keyword evidence="5" id="KW-1185">Reference proteome</keyword>
<evidence type="ECO:0000256" key="1">
    <source>
        <dbReference type="SAM" id="MobiDB-lite"/>
    </source>
</evidence>
<dbReference type="Pfam" id="PF00226">
    <property type="entry name" value="DnaJ"/>
    <property type="match status" value="1"/>
</dbReference>
<name>A0A813GNY0_POLGL</name>
<dbReference type="CDD" id="cd06257">
    <property type="entry name" value="DnaJ"/>
    <property type="match status" value="1"/>
</dbReference>
<feature type="compositionally biased region" description="Low complexity" evidence="1">
    <location>
        <begin position="550"/>
        <end position="571"/>
    </location>
</feature>
<feature type="compositionally biased region" description="Basic and acidic residues" evidence="1">
    <location>
        <begin position="802"/>
        <end position="822"/>
    </location>
</feature>
<feature type="region of interest" description="Disordered" evidence="1">
    <location>
        <begin position="526"/>
        <end position="571"/>
    </location>
</feature>
<feature type="compositionally biased region" description="Low complexity" evidence="1">
    <location>
        <begin position="777"/>
        <end position="788"/>
    </location>
</feature>
<dbReference type="InterPro" id="IPR052423">
    <property type="entry name" value="EMIR"/>
</dbReference>
<dbReference type="PANTHER" id="PTHR44094">
    <property type="entry name" value="DNAJ HEAT SHOCK N-TERMINAL DOMAIN-CONTAINING PROTEIN"/>
    <property type="match status" value="1"/>
</dbReference>
<dbReference type="SMART" id="SM00271">
    <property type="entry name" value="DnaJ"/>
    <property type="match status" value="1"/>
</dbReference>
<accession>A0A813GNY0</accession>
<organism evidence="4 5">
    <name type="scientific">Polarella glacialis</name>
    <name type="common">Dinoflagellate</name>
    <dbReference type="NCBI Taxonomy" id="89957"/>
    <lineage>
        <taxon>Eukaryota</taxon>
        <taxon>Sar</taxon>
        <taxon>Alveolata</taxon>
        <taxon>Dinophyceae</taxon>
        <taxon>Suessiales</taxon>
        <taxon>Suessiaceae</taxon>
        <taxon>Polarella</taxon>
    </lineage>
</organism>
<evidence type="ECO:0000256" key="2">
    <source>
        <dbReference type="SAM" id="Phobius"/>
    </source>
</evidence>
<evidence type="ECO:0000313" key="5">
    <source>
        <dbReference type="Proteomes" id="UP000654075"/>
    </source>
</evidence>
<feature type="region of interest" description="Disordered" evidence="1">
    <location>
        <begin position="750"/>
        <end position="840"/>
    </location>
</feature>
<feature type="domain" description="J" evidence="3">
    <location>
        <begin position="77"/>
        <end position="142"/>
    </location>
</feature>
<dbReference type="Gene3D" id="1.10.287.110">
    <property type="entry name" value="DnaJ domain"/>
    <property type="match status" value="1"/>
</dbReference>
<dbReference type="SUPFAM" id="SSF46565">
    <property type="entry name" value="Chaperone J-domain"/>
    <property type="match status" value="1"/>
</dbReference>
<proteinExistence type="predicted"/>
<feature type="transmembrane region" description="Helical" evidence="2">
    <location>
        <begin position="21"/>
        <end position="41"/>
    </location>
</feature>
<dbReference type="OrthoDB" id="10250354at2759"/>
<dbReference type="InterPro" id="IPR018253">
    <property type="entry name" value="DnaJ_domain_CS"/>
</dbReference>
<gene>
    <name evidence="4" type="ORF">PGLA1383_LOCUS41494</name>
</gene>
<dbReference type="PANTHER" id="PTHR44094:SF8">
    <property type="entry name" value="DNAJ HEAT SHOCK N-TERMINAL DOMAIN-CONTAINING PROTEIN-RELATED"/>
    <property type="match status" value="1"/>
</dbReference>
<dbReference type="PROSITE" id="PS50076">
    <property type="entry name" value="DNAJ_2"/>
    <property type="match status" value="1"/>
</dbReference>
<dbReference type="InterPro" id="IPR036869">
    <property type="entry name" value="J_dom_sf"/>
</dbReference>
<dbReference type="EMBL" id="CAJNNV010028369">
    <property type="protein sequence ID" value="CAE8624367.1"/>
    <property type="molecule type" value="Genomic_DNA"/>
</dbReference>
<dbReference type="PROSITE" id="PS00636">
    <property type="entry name" value="DNAJ_1"/>
    <property type="match status" value="1"/>
</dbReference>
<keyword evidence="2" id="KW-1133">Transmembrane helix</keyword>
<keyword evidence="2" id="KW-0472">Membrane</keyword>
<dbReference type="InterPro" id="IPR001623">
    <property type="entry name" value="DnaJ_domain"/>
</dbReference>
<feature type="region of interest" description="Disordered" evidence="1">
    <location>
        <begin position="876"/>
        <end position="903"/>
    </location>
</feature>
<sequence length="1039" mass="108157">MERAGRRVGPSLRRVFSPWRSCGQLALSVVIAVAAADLVLFGSRLLPVFVGGTSAGATSRAGGSQTGASTARRSAGEIYEVLGVSKDATVMEIKKAYYNAAKDCHPDKFPGDEAIAARFQSVAEAYSTLADPVRRNAYDLRGLAGLAFYKTDATRLFGPPPWRVLIARTNHWMWEPEKKDYMIGLMASSIPNGISGVTMKSITAAYDEAYSTTVAVLMDRVTEEQAKDTVDQIEEYGLMVKAEPIEGERQNEKETPIMYFRRMQRELGEASENLRTSSIDLDPRATATTEDFTAEDKKFESWVDLTRSLRSELRAAAKDSPASAVLSAVLVPVLLFASAEVQSDCSALFVLPNQTTMCWPDKHGISERMLGAYFKSGHLARELLLRWFSIVFGAQVPAALASPMTPGADLSRTLLASRPWAPQGASLSLSSLPSTSRRILAPGRSSVGERSQGIRSPGSRRALLQDFLPGGAPMVRAGSPAIRADPSTPGSPYNGFLATRPRSTVVPPPTTIVGGQAPWASPVSIAISAPSSRGPSPPRPAPGPLGGGAAASSGAFVSAPPRGGGASAPAAAPCALHSCGSRTVACGAAQPQVSAPKLLRPASSDRFHFEASQPSTSSRYVDVRSLGCRERAAMVSPSVRRPVGLCSASLDSLRNPPSAVIRSFGSSQEQAAAPGHSSLGGCPGGGGLQSVVAAAAAAAASSSPSVSGPLGVPVAAARGFGASCSFSCSSSSQQQQQQQRRSAFFLEVAPPPPLERLSSGPPARSAFGLSERCSESPATAAAAAFAPAGEIPGRWIPGRRTPQREEEAEPRRAEKGQEERRGATWAQPQPQPVVSPQPAEAWGAQFRSQSPGTPGIVPLPWALSCDQTPVFVPASSSSQLRARSPPQLMPQSRSAQWGGALAPTHSAAVSSSWSTSTSSHGSQVRALSAGVRQSRLLGFPMPGAVAAPSAGLCGQTAPNGVLIAKEAHCTPPGPPGPAVTRAHRSFASCGSQSHQAFPLAAAFPATTVLRTVQQAPGHRPAALWPPPRGHGPPGGGGGG</sequence>
<dbReference type="PRINTS" id="PR00625">
    <property type="entry name" value="JDOMAIN"/>
</dbReference>
<feature type="region of interest" description="Disordered" evidence="1">
    <location>
        <begin position="1014"/>
        <end position="1039"/>
    </location>
</feature>
<protein>
    <recommendedName>
        <fullName evidence="3">J domain-containing protein</fullName>
    </recommendedName>
</protein>
<evidence type="ECO:0000313" key="4">
    <source>
        <dbReference type="EMBL" id="CAE8624367.1"/>
    </source>
</evidence>
<comment type="caution">
    <text evidence="4">The sequence shown here is derived from an EMBL/GenBank/DDBJ whole genome shotgun (WGS) entry which is preliminary data.</text>
</comment>
<dbReference type="Proteomes" id="UP000654075">
    <property type="component" value="Unassembled WGS sequence"/>
</dbReference>